<accession>A0A812D6A2</accession>
<feature type="domain" description="Galectin" evidence="3">
    <location>
        <begin position="59"/>
        <end position="191"/>
    </location>
</feature>
<sequence length="191" mass="21266">MYSCGNPSDTTLSLQINPPCPYVREIPGGLQNGTTITYVPPPTPTPSGYPVIYNPSIPFNMLIPGGIYPQKVIQISGFPKSYNPSRFTVNLKSACEVALHFDVRFSFGSCHNVVIRNSFINGDWGEEEDSQGLFPFCPGVSFDMMILVEPYCFMVAVNNQHYSAFNHRIMPISRVNTLEITGDVQINMVKF</sequence>
<dbReference type="SUPFAM" id="SSF49899">
    <property type="entry name" value="Concanavalin A-like lectins/glucanases"/>
    <property type="match status" value="1"/>
</dbReference>
<dbReference type="EMBL" id="CAHIKZ030002411">
    <property type="protein sequence ID" value="CAE1286501.1"/>
    <property type="molecule type" value="Genomic_DNA"/>
</dbReference>
<name>A0A812D6A2_ACAPH</name>
<dbReference type="AlphaFoldDB" id="A0A812D6A2"/>
<evidence type="ECO:0000256" key="1">
    <source>
        <dbReference type="ARBA" id="ARBA00022734"/>
    </source>
</evidence>
<dbReference type="CDD" id="cd00070">
    <property type="entry name" value="GLECT"/>
    <property type="match status" value="1"/>
</dbReference>
<dbReference type="Gene3D" id="2.60.120.200">
    <property type="match status" value="1"/>
</dbReference>
<dbReference type="SMART" id="SM00276">
    <property type="entry name" value="GLECT"/>
    <property type="match status" value="1"/>
</dbReference>
<evidence type="ECO:0000259" key="3">
    <source>
        <dbReference type="PROSITE" id="PS51304"/>
    </source>
</evidence>
<dbReference type="GO" id="GO:0030246">
    <property type="term" value="F:carbohydrate binding"/>
    <property type="evidence" value="ECO:0007669"/>
    <property type="project" value="UniProtKB-UniRule"/>
</dbReference>
<comment type="caution">
    <text evidence="4">The sequence shown here is derived from an EMBL/GenBank/DDBJ whole genome shotgun (WGS) entry which is preliminary data.</text>
</comment>
<dbReference type="PANTHER" id="PTHR11346:SF147">
    <property type="entry name" value="GALECTIN"/>
    <property type="match status" value="1"/>
</dbReference>
<dbReference type="Proteomes" id="UP000597762">
    <property type="component" value="Unassembled WGS sequence"/>
</dbReference>
<reference evidence="4" key="1">
    <citation type="submission" date="2021-01" db="EMBL/GenBank/DDBJ databases">
        <authorList>
            <person name="Li R."/>
            <person name="Bekaert M."/>
        </authorList>
    </citation>
    <scope>NUCLEOTIDE SEQUENCE</scope>
    <source>
        <strain evidence="4">Farmed</strain>
    </source>
</reference>
<proteinExistence type="predicted"/>
<dbReference type="InterPro" id="IPR013320">
    <property type="entry name" value="ConA-like_dom_sf"/>
</dbReference>
<dbReference type="InterPro" id="IPR001079">
    <property type="entry name" value="Galectin_CRD"/>
</dbReference>
<dbReference type="PANTHER" id="PTHR11346">
    <property type="entry name" value="GALECTIN"/>
    <property type="match status" value="1"/>
</dbReference>
<dbReference type="Pfam" id="PF00337">
    <property type="entry name" value="Gal-bind_lectin"/>
    <property type="match status" value="1"/>
</dbReference>
<protein>
    <recommendedName>
        <fullName evidence="2">Galectin</fullName>
    </recommendedName>
</protein>
<dbReference type="InterPro" id="IPR044156">
    <property type="entry name" value="Galectin-like"/>
</dbReference>
<evidence type="ECO:0000313" key="4">
    <source>
        <dbReference type="EMBL" id="CAE1286501.1"/>
    </source>
</evidence>
<keyword evidence="1 2" id="KW-0430">Lectin</keyword>
<organism evidence="4 5">
    <name type="scientific">Acanthosepion pharaonis</name>
    <name type="common">Pharaoh cuttlefish</name>
    <name type="synonym">Sepia pharaonis</name>
    <dbReference type="NCBI Taxonomy" id="158019"/>
    <lineage>
        <taxon>Eukaryota</taxon>
        <taxon>Metazoa</taxon>
        <taxon>Spiralia</taxon>
        <taxon>Lophotrochozoa</taxon>
        <taxon>Mollusca</taxon>
        <taxon>Cephalopoda</taxon>
        <taxon>Coleoidea</taxon>
        <taxon>Decapodiformes</taxon>
        <taxon>Sepiida</taxon>
        <taxon>Sepiina</taxon>
        <taxon>Sepiidae</taxon>
        <taxon>Acanthosepion</taxon>
    </lineage>
</organism>
<evidence type="ECO:0000313" key="5">
    <source>
        <dbReference type="Proteomes" id="UP000597762"/>
    </source>
</evidence>
<dbReference type="OrthoDB" id="6147920at2759"/>
<keyword evidence="5" id="KW-1185">Reference proteome</keyword>
<dbReference type="PROSITE" id="PS51304">
    <property type="entry name" value="GALECTIN"/>
    <property type="match status" value="1"/>
</dbReference>
<evidence type="ECO:0000256" key="2">
    <source>
        <dbReference type="RuleBase" id="RU102079"/>
    </source>
</evidence>
<gene>
    <name evidence="4" type="ORF">SPHA_46060</name>
</gene>
<dbReference type="SMART" id="SM00908">
    <property type="entry name" value="Gal-bind_lectin"/>
    <property type="match status" value="1"/>
</dbReference>